<feature type="non-terminal residue" evidence="3">
    <location>
        <position position="1572"/>
    </location>
</feature>
<feature type="compositionally biased region" description="Polar residues" evidence="1">
    <location>
        <begin position="837"/>
        <end position="852"/>
    </location>
</feature>
<evidence type="ECO:0000259" key="2">
    <source>
        <dbReference type="PROSITE" id="PS50812"/>
    </source>
</evidence>
<dbReference type="SMART" id="SM00293">
    <property type="entry name" value="PWWP"/>
    <property type="match status" value="1"/>
</dbReference>
<feature type="region of interest" description="Disordered" evidence="1">
    <location>
        <begin position="1"/>
        <end position="27"/>
    </location>
</feature>
<sequence>MEGEVKDLSNSDGREKGSSRVKSCAAESETFVVEKSGFKQREQEEAEDVMVEVLGSDVFVDGRNSDGERRNPDEINVLEGKDVRVLDGEGEQDSGLSKKDVVDDDDSSGVKEGVNEIGGEGEGRVHVISEVVVEDVERVVREEVGLSKETVYNVSVDGNDVVVVENGTRVSRVEIVAEKSLEEETAIVSTEKVEVVGNGEDLDRGDGGGDAVGSDLPCSRNDQDSTGEVAGEVGKGYSVSDPSPGSLSERGEASARGSDNGDGSFPSSSEDLMVKTDTGGVSSQAEREDQVSTNHASSAMEGKEVLDSNAEVMELKVDMEGVSDKNCSMTCADPENCSVPSKVVGGDTLETVDDVTDGVPVTNRVDVSDATVREADILDDKSCQDAKDVEMQDVNLSVSLENDIDLCKDSKDPSDQVQNVDCVGVAAVDDGKVPDTIAKCAGSDSLAGIASCSEVKKHGGNNGDENAITADGERPEDGGEATALDIKEVVNLKVEELAVDSCLVDNRDQSNYTADLNSENKTLCTEQASSDMQKQDITGDDAIVICDKDFTNSKVSLDGSEQTSTAGDEAAMLDSSTASDGPRTDASDQNLPLQEDQPCVADGNPEALGKQTKSAIPLTDGEGTNNSRLDVPGNDAVDTAQYNTENVTDISIDLVDGSENENSVVHTDSQIVGPCPANDESLPVEDRSTALPSKEPGSAEETVHHQKYVTVTQEAEVHILEVDAKQHVGESCIGETSSQWAHLIGTRESVIGDGSAPLSHHNSEAEAVNDCVTLDQIMGPHDPYLGESSSMEKHGLETKVEPFKAHVVKTMDNVVYPATVPQFGSNDSTGGEVVVESESSPNMDGISNSQGKNESRCQGAEVQVMVGDFGFPVSVCSDSTTCAACDSTTLGSDLGLEKEAEEHATENDHDRDADDKAVKWGTVKPGGSVKMHHAYFQPPQEGDGEFSVSDLVWGKVRSHPWWPGQIFDPADSSEKAMKYYKKDCYLVAYFGDRTFAWNDASLLKPLQGNFSQTEKQSNSEAFQNAVEGALDEVSRRVQLGLTCSCIPAEDFDKIKCQIVENTGIREESSCRYGVDKFAGAGSFEADKLVEYIKALAVLPLAEVDRLDLVIVKAQLLAFYRMKGYSELPDFQSCGVLLENDADNSLSEEMKHSAEAREAPLSMDSEQISSGQEKFSHKRKHNLKDSAYPRKKEKSLSDLMGGTPSSPDEENDSDEKSKSVLSPTSRKRKNMASLSDEAVVYERRKSSYVAKVSEANLSAKQSFKVGECIQRVANQLTGSPLVLKSSSERSPKVDGSNDKVTGANLDAFQITEDSQKEQAASEYTATDEMLFQLQLAARNPMKGVIENSPEEQPPQPSRSRRNKKGESQLAVVESGKHLDLSPRSYSGRQHADGNGELAAEKSIGYVDQRSKDSMPAALIINFTEVNSLPAETKLNQMFRRFGPLKESETEVDIASNRARVIFKRGSDAEVAYNSATRFSIFGSMLVNYELSYSPSTPFKTVPLETSLGIDEHLDVSALDIDLCEQTLQIMVGGILNLEAMAFAQLSELLQKFYALKEDLRAAMDDLSAWVPEL</sequence>
<comment type="caution">
    <text evidence="3">The sequence shown here is derived from an EMBL/GenBank/DDBJ whole genome shotgun (WGS) entry which is preliminary data.</text>
</comment>
<dbReference type="InterPro" id="IPR053063">
    <property type="entry name" value="PWWP_domain_containing_PDP"/>
</dbReference>
<feature type="region of interest" description="Disordered" evidence="1">
    <location>
        <begin position="1343"/>
        <end position="1367"/>
    </location>
</feature>
<feature type="compositionally biased region" description="Polar residues" evidence="1">
    <location>
        <begin position="1163"/>
        <end position="1172"/>
    </location>
</feature>
<dbReference type="PANTHER" id="PTHR42851:SF4">
    <property type="entry name" value="PWWP DOMAIN-CONTAINING PROTEIN"/>
    <property type="match status" value="1"/>
</dbReference>
<dbReference type="SUPFAM" id="SSF63748">
    <property type="entry name" value="Tudor/PWWP/MBT"/>
    <property type="match status" value="1"/>
</dbReference>
<dbReference type="EMBL" id="JBAMMX010000009">
    <property type="protein sequence ID" value="KAK6933308.1"/>
    <property type="molecule type" value="Genomic_DNA"/>
</dbReference>
<name>A0AAN8VDZ4_9MAGN</name>
<feature type="region of interest" description="Disordered" evidence="1">
    <location>
        <begin position="197"/>
        <end position="305"/>
    </location>
</feature>
<feature type="region of interest" description="Disordered" evidence="1">
    <location>
        <begin position="665"/>
        <end position="703"/>
    </location>
</feature>
<feature type="compositionally biased region" description="Basic and acidic residues" evidence="1">
    <location>
        <begin position="1182"/>
        <end position="1195"/>
    </location>
</feature>
<gene>
    <name evidence="3" type="ORF">RJ641_036202</name>
</gene>
<dbReference type="Proteomes" id="UP001370490">
    <property type="component" value="Unassembled WGS sequence"/>
</dbReference>
<reference evidence="3 4" key="1">
    <citation type="submission" date="2023-12" db="EMBL/GenBank/DDBJ databases">
        <title>A high-quality genome assembly for Dillenia turbinata (Dilleniales).</title>
        <authorList>
            <person name="Chanderbali A."/>
        </authorList>
    </citation>
    <scope>NUCLEOTIDE SEQUENCE [LARGE SCALE GENOMIC DNA]</scope>
    <source>
        <strain evidence="3">LSX21</strain>
        <tissue evidence="3">Leaf</tissue>
    </source>
</reference>
<feature type="compositionally biased region" description="Basic and acidic residues" evidence="1">
    <location>
        <begin position="1147"/>
        <end position="1157"/>
    </location>
</feature>
<dbReference type="PROSITE" id="PS50812">
    <property type="entry name" value="PWWP"/>
    <property type="match status" value="1"/>
</dbReference>
<feature type="region of interest" description="Disordered" evidence="1">
    <location>
        <begin position="1146"/>
        <end position="1233"/>
    </location>
</feature>
<feature type="domain" description="PWWP" evidence="2">
    <location>
        <begin position="948"/>
        <end position="997"/>
    </location>
</feature>
<feature type="compositionally biased region" description="Basic and acidic residues" evidence="1">
    <location>
        <begin position="63"/>
        <end position="87"/>
    </location>
</feature>
<keyword evidence="4" id="KW-1185">Reference proteome</keyword>
<dbReference type="PANTHER" id="PTHR42851">
    <property type="entry name" value="ALDOLASE-RELATED"/>
    <property type="match status" value="1"/>
</dbReference>
<feature type="region of interest" description="Disordered" evidence="1">
    <location>
        <begin position="827"/>
        <end position="853"/>
    </location>
</feature>
<evidence type="ECO:0000313" key="3">
    <source>
        <dbReference type="EMBL" id="KAK6933308.1"/>
    </source>
</evidence>
<organism evidence="3 4">
    <name type="scientific">Dillenia turbinata</name>
    <dbReference type="NCBI Taxonomy" id="194707"/>
    <lineage>
        <taxon>Eukaryota</taxon>
        <taxon>Viridiplantae</taxon>
        <taxon>Streptophyta</taxon>
        <taxon>Embryophyta</taxon>
        <taxon>Tracheophyta</taxon>
        <taxon>Spermatophyta</taxon>
        <taxon>Magnoliopsida</taxon>
        <taxon>eudicotyledons</taxon>
        <taxon>Gunneridae</taxon>
        <taxon>Pentapetalae</taxon>
        <taxon>Dilleniales</taxon>
        <taxon>Dilleniaceae</taxon>
        <taxon>Dillenia</taxon>
    </lineage>
</organism>
<evidence type="ECO:0000313" key="4">
    <source>
        <dbReference type="Proteomes" id="UP001370490"/>
    </source>
</evidence>
<protein>
    <submittedName>
        <fullName evidence="3">PWWP domain</fullName>
    </submittedName>
</protein>
<feature type="compositionally biased region" description="Basic and acidic residues" evidence="1">
    <location>
        <begin position="1"/>
        <end position="18"/>
    </location>
</feature>
<dbReference type="InterPro" id="IPR000313">
    <property type="entry name" value="PWWP_dom"/>
</dbReference>
<dbReference type="CDD" id="cd05162">
    <property type="entry name" value="PWWP"/>
    <property type="match status" value="1"/>
</dbReference>
<feature type="compositionally biased region" description="Polar residues" evidence="1">
    <location>
        <begin position="554"/>
        <end position="566"/>
    </location>
</feature>
<accession>A0AAN8VDZ4</accession>
<evidence type="ECO:0000256" key="1">
    <source>
        <dbReference type="SAM" id="MobiDB-lite"/>
    </source>
</evidence>
<proteinExistence type="predicted"/>
<feature type="region of interest" description="Disordered" evidence="1">
    <location>
        <begin position="554"/>
        <end position="633"/>
    </location>
</feature>
<dbReference type="Pfam" id="PF00855">
    <property type="entry name" value="PWWP"/>
    <property type="match status" value="1"/>
</dbReference>
<dbReference type="Gene3D" id="2.30.30.140">
    <property type="match status" value="1"/>
</dbReference>
<feature type="region of interest" description="Disordered" evidence="1">
    <location>
        <begin position="60"/>
        <end position="118"/>
    </location>
</feature>